<gene>
    <name evidence="1" type="ORF">TMSB3V08_LOCUS1025</name>
</gene>
<evidence type="ECO:0000313" key="1">
    <source>
        <dbReference type="EMBL" id="CAD7424060.1"/>
    </source>
</evidence>
<reference evidence="1" key="1">
    <citation type="submission" date="2020-11" db="EMBL/GenBank/DDBJ databases">
        <authorList>
            <person name="Tran Van P."/>
        </authorList>
    </citation>
    <scope>NUCLEOTIDE SEQUENCE</scope>
</reference>
<dbReference type="AlphaFoldDB" id="A0A7R9DYK5"/>
<protein>
    <submittedName>
        <fullName evidence="1">Uncharacterized protein</fullName>
    </submittedName>
</protein>
<accession>A0A7R9DYK5</accession>
<dbReference type="EMBL" id="OB792749">
    <property type="protein sequence ID" value="CAD7424060.1"/>
    <property type="molecule type" value="Genomic_DNA"/>
</dbReference>
<organism evidence="1">
    <name type="scientific">Timema monikensis</name>
    <dbReference type="NCBI Taxonomy" id="170555"/>
    <lineage>
        <taxon>Eukaryota</taxon>
        <taxon>Metazoa</taxon>
        <taxon>Ecdysozoa</taxon>
        <taxon>Arthropoda</taxon>
        <taxon>Hexapoda</taxon>
        <taxon>Insecta</taxon>
        <taxon>Pterygota</taxon>
        <taxon>Neoptera</taxon>
        <taxon>Polyneoptera</taxon>
        <taxon>Phasmatodea</taxon>
        <taxon>Timematodea</taxon>
        <taxon>Timematoidea</taxon>
        <taxon>Timematidae</taxon>
        <taxon>Timema</taxon>
    </lineage>
</organism>
<name>A0A7R9DYK5_9NEOP</name>
<proteinExistence type="predicted"/>
<sequence>MLVRLDWEPFCAKRLIGPFNQSRLNNLVANSLCRMFEESNACGNECPQKVQPVLVVLTQILELFTPIGGAQRKDSELSDLILSCEESNPDHLKLLNGSILLNPPAAQVGRIIFAYYHESLVGGHLGANKTIADYVNLLKHNLMKPIHNVRENSLEEQYKLVIVNKILCSVPSWGNGKCWNFLER</sequence>